<keyword evidence="5" id="KW-0479">Metal-binding</keyword>
<keyword evidence="3 4" id="KW-0067">ATP-binding</keyword>
<comment type="cofactor">
    <cofactor evidence="5">
        <name>Mg(2+)</name>
        <dbReference type="ChEBI" id="CHEBI:18420"/>
    </cofactor>
</comment>
<dbReference type="GO" id="GO:0005524">
    <property type="term" value="F:ATP binding"/>
    <property type="evidence" value="ECO:0007669"/>
    <property type="project" value="UniProtKB-KW"/>
</dbReference>
<organism evidence="6 7">
    <name type="scientific">Sporotomaculum syntrophicum</name>
    <dbReference type="NCBI Taxonomy" id="182264"/>
    <lineage>
        <taxon>Bacteria</taxon>
        <taxon>Bacillati</taxon>
        <taxon>Bacillota</taxon>
        <taxon>Clostridia</taxon>
        <taxon>Eubacteriales</taxon>
        <taxon>Desulfallaceae</taxon>
        <taxon>Sporotomaculum</taxon>
    </lineage>
</organism>
<dbReference type="NCBIfam" id="TIGR02727">
    <property type="entry name" value="MTHFS_bact"/>
    <property type="match status" value="1"/>
</dbReference>
<dbReference type="GO" id="GO:0030272">
    <property type="term" value="F:5-formyltetrahydrofolate cyclo-ligase activity"/>
    <property type="evidence" value="ECO:0007669"/>
    <property type="project" value="UniProtKB-EC"/>
</dbReference>
<dbReference type="GO" id="GO:0035999">
    <property type="term" value="P:tetrahydrofolate interconversion"/>
    <property type="evidence" value="ECO:0007669"/>
    <property type="project" value="TreeGrafter"/>
</dbReference>
<evidence type="ECO:0000256" key="1">
    <source>
        <dbReference type="ARBA" id="ARBA00010638"/>
    </source>
</evidence>
<keyword evidence="5" id="KW-0460">Magnesium</keyword>
<evidence type="ECO:0000256" key="3">
    <source>
        <dbReference type="ARBA" id="ARBA00022840"/>
    </source>
</evidence>
<keyword evidence="7" id="KW-1185">Reference proteome</keyword>
<dbReference type="AlphaFoldDB" id="A0A9D2WQQ0"/>
<feature type="binding site" evidence="4">
    <location>
        <position position="54"/>
    </location>
    <ligand>
        <name>substrate</name>
    </ligand>
</feature>
<protein>
    <recommendedName>
        <fullName evidence="5">5-formyltetrahydrofolate cyclo-ligase</fullName>
        <ecNumber evidence="5">6.3.3.2</ecNumber>
    </recommendedName>
</protein>
<dbReference type="EMBL" id="LSRS01000003">
    <property type="protein sequence ID" value="KAF1085370.1"/>
    <property type="molecule type" value="Genomic_DNA"/>
</dbReference>
<dbReference type="SUPFAM" id="SSF100950">
    <property type="entry name" value="NagB/RpiA/CoA transferase-like"/>
    <property type="match status" value="1"/>
</dbReference>
<dbReference type="Pfam" id="PF01812">
    <property type="entry name" value="5-FTHF_cyc-lig"/>
    <property type="match status" value="1"/>
</dbReference>
<dbReference type="PIRSF" id="PIRSF006806">
    <property type="entry name" value="FTHF_cligase"/>
    <property type="match status" value="1"/>
</dbReference>
<evidence type="ECO:0000256" key="2">
    <source>
        <dbReference type="ARBA" id="ARBA00022741"/>
    </source>
</evidence>
<evidence type="ECO:0000313" key="7">
    <source>
        <dbReference type="Proteomes" id="UP000798488"/>
    </source>
</evidence>
<keyword evidence="2 4" id="KW-0547">Nucleotide-binding</keyword>
<feature type="binding site" evidence="4">
    <location>
        <begin position="3"/>
        <end position="7"/>
    </location>
    <ligand>
        <name>ATP</name>
        <dbReference type="ChEBI" id="CHEBI:30616"/>
    </ligand>
</feature>
<dbReference type="Proteomes" id="UP000798488">
    <property type="component" value="Unassembled WGS sequence"/>
</dbReference>
<comment type="caution">
    <text evidence="6">The sequence shown here is derived from an EMBL/GenBank/DDBJ whole genome shotgun (WGS) entry which is preliminary data.</text>
</comment>
<feature type="binding site" evidence="4">
    <location>
        <begin position="134"/>
        <end position="142"/>
    </location>
    <ligand>
        <name>ATP</name>
        <dbReference type="ChEBI" id="CHEBI:30616"/>
    </ligand>
</feature>
<proteinExistence type="inferred from homology"/>
<evidence type="ECO:0000256" key="4">
    <source>
        <dbReference type="PIRSR" id="PIRSR006806-1"/>
    </source>
</evidence>
<dbReference type="GO" id="GO:0009396">
    <property type="term" value="P:folic acid-containing compound biosynthetic process"/>
    <property type="evidence" value="ECO:0007669"/>
    <property type="project" value="TreeGrafter"/>
</dbReference>
<dbReference type="InterPro" id="IPR002698">
    <property type="entry name" value="FTHF_cligase"/>
</dbReference>
<sequence>MSKLELRKQVIAQRNTLTKQNLQDLSTAIVTKFLDLPEYRQAATVMAYADFRNEVQTAQILENTLRQNKRLVLPVTDVSHKKLIPSQVLHYPQDLTPGTWGILEPSSQCMRPVDPREIDLVIVPGVAFDTMGNRLGYGGGFYDRFLPCTSENTTLVALAFELQVRSDVYPGEHDVPVHILVTEERVLHFRNNQQ</sequence>
<comment type="similarity">
    <text evidence="1 5">Belongs to the 5-formyltetrahydrofolate cyclo-ligase family.</text>
</comment>
<reference evidence="6" key="1">
    <citation type="submission" date="2016-02" db="EMBL/GenBank/DDBJ databases">
        <title>Draft Genome Sequence of Sporotomaculum syntrophicum Strain FB, a Syntrophic Benzoate Degrader.</title>
        <authorList>
            <person name="Nobu M.K."/>
            <person name="Narihiro T."/>
            <person name="Qiu Y.-L."/>
            <person name="Ohashi A."/>
            <person name="Liu W.-T."/>
            <person name="Yuji S."/>
        </authorList>
    </citation>
    <scope>NUCLEOTIDE SEQUENCE</scope>
    <source>
        <strain evidence="6">FB</strain>
    </source>
</reference>
<dbReference type="InterPro" id="IPR024185">
    <property type="entry name" value="FTHF_cligase-like_sf"/>
</dbReference>
<keyword evidence="6" id="KW-0436">Ligase</keyword>
<gene>
    <name evidence="6" type="ORF">SPSYN_01506</name>
</gene>
<dbReference type="RefSeq" id="WP_161821843.1">
    <property type="nucleotide sequence ID" value="NZ_LSRS01000003.1"/>
</dbReference>
<comment type="catalytic activity">
    <reaction evidence="5">
        <text>(6S)-5-formyl-5,6,7,8-tetrahydrofolate + ATP = (6R)-5,10-methenyltetrahydrofolate + ADP + phosphate</text>
        <dbReference type="Rhea" id="RHEA:10488"/>
        <dbReference type="ChEBI" id="CHEBI:30616"/>
        <dbReference type="ChEBI" id="CHEBI:43474"/>
        <dbReference type="ChEBI" id="CHEBI:57455"/>
        <dbReference type="ChEBI" id="CHEBI:57457"/>
        <dbReference type="ChEBI" id="CHEBI:456216"/>
        <dbReference type="EC" id="6.3.3.2"/>
    </reaction>
</comment>
<dbReference type="GO" id="GO:0046872">
    <property type="term" value="F:metal ion binding"/>
    <property type="evidence" value="ECO:0007669"/>
    <property type="project" value="UniProtKB-KW"/>
</dbReference>
<accession>A0A9D2WQQ0</accession>
<dbReference type="InterPro" id="IPR037171">
    <property type="entry name" value="NagB/RpiA_transferase-like"/>
</dbReference>
<name>A0A9D2WQQ0_9FIRM</name>
<dbReference type="Gene3D" id="3.40.50.10420">
    <property type="entry name" value="NagB/RpiA/CoA transferase-like"/>
    <property type="match status" value="1"/>
</dbReference>
<dbReference type="PANTHER" id="PTHR23407:SF1">
    <property type="entry name" value="5-FORMYLTETRAHYDROFOLATE CYCLO-LIGASE"/>
    <property type="match status" value="1"/>
</dbReference>
<dbReference type="PANTHER" id="PTHR23407">
    <property type="entry name" value="ATPASE INHIBITOR/5-FORMYLTETRAHYDROFOLATE CYCLO-LIGASE"/>
    <property type="match status" value="1"/>
</dbReference>
<evidence type="ECO:0000256" key="5">
    <source>
        <dbReference type="RuleBase" id="RU361279"/>
    </source>
</evidence>
<evidence type="ECO:0000313" key="6">
    <source>
        <dbReference type="EMBL" id="KAF1085370.1"/>
    </source>
</evidence>
<dbReference type="OrthoDB" id="9801938at2"/>
<dbReference type="EC" id="6.3.3.2" evidence="5"/>